<dbReference type="STRING" id="1526.SAMN02910262_00386"/>
<evidence type="ECO:0000256" key="2">
    <source>
        <dbReference type="SAM" id="Phobius"/>
    </source>
</evidence>
<feature type="transmembrane region" description="Helical" evidence="2">
    <location>
        <begin position="128"/>
        <end position="147"/>
    </location>
</feature>
<dbReference type="OrthoDB" id="2376202at2"/>
<dbReference type="Proteomes" id="UP000199820">
    <property type="component" value="Unassembled WGS sequence"/>
</dbReference>
<organism evidence="3 4">
    <name type="scientific">[Clostridium] aminophilum</name>
    <dbReference type="NCBI Taxonomy" id="1526"/>
    <lineage>
        <taxon>Bacteria</taxon>
        <taxon>Bacillati</taxon>
        <taxon>Bacillota</taxon>
        <taxon>Clostridia</taxon>
        <taxon>Lachnospirales</taxon>
        <taxon>Lachnospiraceae</taxon>
    </lineage>
</organism>
<dbReference type="eggNOG" id="ENOG5030J2K">
    <property type="taxonomic scope" value="Bacteria"/>
</dbReference>
<proteinExistence type="predicted"/>
<accession>A0A1I0BEP8</accession>
<reference evidence="3 4" key="1">
    <citation type="submission" date="2016-10" db="EMBL/GenBank/DDBJ databases">
        <authorList>
            <person name="de Groot N.N."/>
        </authorList>
    </citation>
    <scope>NUCLEOTIDE SEQUENCE [LARGE SCALE GENOMIC DNA]</scope>
    <source>
        <strain evidence="3 4">KH1P1</strain>
    </source>
</reference>
<gene>
    <name evidence="3" type="ORF">SAMN04487771_100423</name>
</gene>
<protein>
    <submittedName>
        <fullName evidence="3">Uncharacterized protein</fullName>
    </submittedName>
</protein>
<keyword evidence="2" id="KW-0472">Membrane</keyword>
<dbReference type="AlphaFoldDB" id="A0A1I0BEP8"/>
<dbReference type="EMBL" id="FOIL01000004">
    <property type="protein sequence ID" value="SET05326.1"/>
    <property type="molecule type" value="Genomic_DNA"/>
</dbReference>
<feature type="transmembrane region" description="Helical" evidence="2">
    <location>
        <begin position="72"/>
        <end position="90"/>
    </location>
</feature>
<evidence type="ECO:0000313" key="4">
    <source>
        <dbReference type="Proteomes" id="UP000199820"/>
    </source>
</evidence>
<feature type="transmembrane region" description="Helical" evidence="2">
    <location>
        <begin position="20"/>
        <end position="38"/>
    </location>
</feature>
<name>A0A1I0BEP8_9FIRM</name>
<sequence>MNIIPGGSFAGITAAEAFTMARAILPELAIALLFIYIAKWKIFRRAGFAGWKCLIPFYGGYLTYKIGWRGKYYWYSVAMTVLMLANHVMINPKGSLYLTVLQAVIDFVTIALNIGIYPMLAVRFDYKLFFMIGSLLFTEAFLLFIAWGKHAYSGNPEEGIAPEPGYCAPAEPSGRRRLEDDDDDDFYDDDDGGHGGIWPWN</sequence>
<evidence type="ECO:0000313" key="3">
    <source>
        <dbReference type="EMBL" id="SET05326.1"/>
    </source>
</evidence>
<keyword evidence="4" id="KW-1185">Reference proteome</keyword>
<feature type="region of interest" description="Disordered" evidence="1">
    <location>
        <begin position="161"/>
        <end position="201"/>
    </location>
</feature>
<feature type="compositionally biased region" description="Acidic residues" evidence="1">
    <location>
        <begin position="180"/>
        <end position="191"/>
    </location>
</feature>
<dbReference type="RefSeq" id="WP_074648415.1">
    <property type="nucleotide sequence ID" value="NZ_FOIL01000004.1"/>
</dbReference>
<keyword evidence="2" id="KW-0812">Transmembrane</keyword>
<keyword evidence="2" id="KW-1133">Transmembrane helix</keyword>
<evidence type="ECO:0000256" key="1">
    <source>
        <dbReference type="SAM" id="MobiDB-lite"/>
    </source>
</evidence>
<feature type="transmembrane region" description="Helical" evidence="2">
    <location>
        <begin position="96"/>
        <end position="116"/>
    </location>
</feature>